<keyword evidence="1" id="KW-0732">Signal</keyword>
<dbReference type="InterPro" id="IPR018911">
    <property type="entry name" value="Gmad2_Ig-like_dom"/>
</dbReference>
<reference evidence="4 5" key="1">
    <citation type="submission" date="2018-07" db="EMBL/GenBank/DDBJ databases">
        <title>Bacillus sp. YLB-04 draft genome sequence.</title>
        <authorList>
            <person name="Yu L."/>
            <person name="Tang X."/>
        </authorList>
    </citation>
    <scope>NUCLEOTIDE SEQUENCE [LARGE SCALE GENOMIC DNA]</scope>
    <source>
        <strain evidence="4 5">YLB-04</strain>
    </source>
</reference>
<organism evidence="4 5">
    <name type="scientific">Neobacillus piezotolerans</name>
    <dbReference type="NCBI Taxonomy" id="2259171"/>
    <lineage>
        <taxon>Bacteria</taxon>
        <taxon>Bacillati</taxon>
        <taxon>Bacillota</taxon>
        <taxon>Bacilli</taxon>
        <taxon>Bacillales</taxon>
        <taxon>Bacillaceae</taxon>
        <taxon>Neobacillus</taxon>
    </lineage>
</organism>
<gene>
    <name evidence="4" type="ORF">DRW41_17580</name>
</gene>
<dbReference type="EMBL" id="QNQT01000009">
    <property type="protein sequence ID" value="RDU35548.1"/>
    <property type="molecule type" value="Genomic_DNA"/>
</dbReference>
<feature type="domain" description="Intracellular proteinase inhibitor BsuPI" evidence="3">
    <location>
        <begin position="28"/>
        <end position="128"/>
    </location>
</feature>
<proteinExistence type="predicted"/>
<dbReference type="RefSeq" id="WP_115453332.1">
    <property type="nucleotide sequence ID" value="NZ_QNQT01000009.1"/>
</dbReference>
<sequence>MYLTIATWLLLSFWLPLAQNGQGSTDGLKLNVQAEAGEEQAIIQIHLVNSGTQTARLQFPTSQFYEITVLDENGSEVFLFSKGRAFLQALQTVTVPAGGSKEWKEEWDYSSDGIRVPAGTYKVIVELLPTSIDGKAPGLAALRAETAVSIPAPNQDGTRAEEPDEQTIFMEVKAEGTNGSYKVTGKARPHSGEFFYTVEDGHSQLIPETKLSSGASYPDWAEFEIVIKVPSGKLPKNGALILNLYEKKEGSILGQPLAVILEQFRGAE</sequence>
<evidence type="ECO:0000256" key="1">
    <source>
        <dbReference type="SAM" id="SignalP"/>
    </source>
</evidence>
<dbReference type="OrthoDB" id="1357684at2"/>
<dbReference type="InterPro" id="IPR020481">
    <property type="entry name" value="Intracell_prot_inh_BsuPI"/>
</dbReference>
<dbReference type="Proteomes" id="UP000257144">
    <property type="component" value="Unassembled WGS sequence"/>
</dbReference>
<protein>
    <recommendedName>
        <fullName evidence="6">Intracellular proteinase inhibitor BsuPI domain-containing protein</fullName>
    </recommendedName>
</protein>
<comment type="caution">
    <text evidence="4">The sequence shown here is derived from an EMBL/GenBank/DDBJ whole genome shotgun (WGS) entry which is preliminary data.</text>
</comment>
<keyword evidence="5" id="KW-1185">Reference proteome</keyword>
<accession>A0A3D8GMC4</accession>
<feature type="signal peptide" evidence="1">
    <location>
        <begin position="1"/>
        <end position="18"/>
    </location>
</feature>
<dbReference type="AlphaFoldDB" id="A0A3D8GMC4"/>
<feature type="domain" description="Bacterial spore germination immunoglobulin-like" evidence="2">
    <location>
        <begin position="178"/>
        <end position="251"/>
    </location>
</feature>
<feature type="chain" id="PRO_5038514162" description="Intracellular proteinase inhibitor BsuPI domain-containing protein" evidence="1">
    <location>
        <begin position="19"/>
        <end position="268"/>
    </location>
</feature>
<evidence type="ECO:0000313" key="4">
    <source>
        <dbReference type="EMBL" id="RDU35548.1"/>
    </source>
</evidence>
<evidence type="ECO:0000259" key="3">
    <source>
        <dbReference type="Pfam" id="PF12690"/>
    </source>
</evidence>
<evidence type="ECO:0000259" key="2">
    <source>
        <dbReference type="Pfam" id="PF10648"/>
    </source>
</evidence>
<name>A0A3D8GMC4_9BACI</name>
<dbReference type="InterPro" id="IPR038144">
    <property type="entry name" value="IPI"/>
</dbReference>
<evidence type="ECO:0008006" key="6">
    <source>
        <dbReference type="Google" id="ProtNLM"/>
    </source>
</evidence>
<dbReference type="Pfam" id="PF12690">
    <property type="entry name" value="BsuPI"/>
    <property type="match status" value="1"/>
</dbReference>
<dbReference type="Pfam" id="PF10648">
    <property type="entry name" value="Gmad2"/>
    <property type="match status" value="1"/>
</dbReference>
<evidence type="ECO:0000313" key="5">
    <source>
        <dbReference type="Proteomes" id="UP000257144"/>
    </source>
</evidence>
<dbReference type="Gene3D" id="2.60.40.2360">
    <property type="entry name" value="Intracellular proteinase inhibitor BsuPI"/>
    <property type="match status" value="1"/>
</dbReference>